<dbReference type="Pfam" id="PF03358">
    <property type="entry name" value="FMN_red"/>
    <property type="match status" value="1"/>
</dbReference>
<dbReference type="EMBL" id="LMWV01000028">
    <property type="protein sequence ID" value="KUN61165.1"/>
    <property type="molecule type" value="Genomic_DNA"/>
</dbReference>
<dbReference type="AlphaFoldDB" id="A0A101RT05"/>
<feature type="domain" description="NADPH-dependent FMN reductase-like" evidence="2">
    <location>
        <begin position="1"/>
        <end position="91"/>
    </location>
</feature>
<organism evidence="3 4">
    <name type="scientific">Streptomyces griseorubiginosus</name>
    <dbReference type="NCBI Taxonomy" id="67304"/>
    <lineage>
        <taxon>Bacteria</taxon>
        <taxon>Bacillati</taxon>
        <taxon>Actinomycetota</taxon>
        <taxon>Actinomycetes</taxon>
        <taxon>Kitasatosporales</taxon>
        <taxon>Streptomycetaceae</taxon>
        <taxon>Streptomyces</taxon>
    </lineage>
</organism>
<evidence type="ECO:0000313" key="3">
    <source>
        <dbReference type="EMBL" id="KUN61165.1"/>
    </source>
</evidence>
<accession>A0A101RT05</accession>
<dbReference type="Gene3D" id="3.40.50.360">
    <property type="match status" value="1"/>
</dbReference>
<dbReference type="GO" id="GO:0016491">
    <property type="term" value="F:oxidoreductase activity"/>
    <property type="evidence" value="ECO:0007669"/>
    <property type="project" value="InterPro"/>
</dbReference>
<dbReference type="InterPro" id="IPR029039">
    <property type="entry name" value="Flavoprotein-like_sf"/>
</dbReference>
<dbReference type="RefSeq" id="WP_062244003.1">
    <property type="nucleotide sequence ID" value="NZ_JBIBHB010000013.1"/>
</dbReference>
<feature type="region of interest" description="Disordered" evidence="1">
    <location>
        <begin position="108"/>
        <end position="127"/>
    </location>
</feature>
<dbReference type="InterPro" id="IPR005025">
    <property type="entry name" value="FMN_Rdtase-like_dom"/>
</dbReference>
<gene>
    <name evidence="3" type="ORF">AQJ54_34115</name>
</gene>
<evidence type="ECO:0000259" key="2">
    <source>
        <dbReference type="Pfam" id="PF03358"/>
    </source>
</evidence>
<evidence type="ECO:0000313" key="4">
    <source>
        <dbReference type="Proteomes" id="UP000054375"/>
    </source>
</evidence>
<name>A0A101RT05_9ACTN</name>
<dbReference type="Proteomes" id="UP000054375">
    <property type="component" value="Unassembled WGS sequence"/>
</dbReference>
<proteinExistence type="predicted"/>
<reference evidence="3 4" key="1">
    <citation type="submission" date="2015-10" db="EMBL/GenBank/DDBJ databases">
        <title>Draft genome sequence of Streptomyces griseorubiginosus DSM 40469, type strain for the species Streptomyces griseorubiginosus.</title>
        <authorList>
            <person name="Ruckert C."/>
            <person name="Winkler A."/>
            <person name="Kalinowski J."/>
            <person name="Kampfer P."/>
            <person name="Glaeser S."/>
        </authorList>
    </citation>
    <scope>NUCLEOTIDE SEQUENCE [LARGE SCALE GENOMIC DNA]</scope>
    <source>
        <strain evidence="3 4">DSM 40469</strain>
    </source>
</reference>
<protein>
    <recommendedName>
        <fullName evidence="2">NADPH-dependent FMN reductase-like domain-containing protein</fullName>
    </recommendedName>
</protein>
<sequence length="312" mass="33086">MRLLGLACGQQEGSAEVLLKAALTAAAREGTAVEMVRLTDLSLVTAATADARDDAAWFCDQLLDADGVIVSSPTYTRSAPGALKLLIDRAFGPRTDVVFVREALARREHGRAEQEETRSPLGLDTAPDPRVLKPRVAGFIAVGGCPSPHWRTLTLPTLHALAFPLHMAVADQMEVPTPGGLGGIATDPVAVARAERLGGAVARQLGLPHDEVRFLGEPGTCPMCHLDLIVLRGDHAECGTCGAEGRFVVVDGAVRVDFSPTGTASSVHTLTELDAHYRELLGTAALEPDPQEIDKHAAAFRDSVRVLRPPRP</sequence>
<comment type="caution">
    <text evidence="3">The sequence shown here is derived from an EMBL/GenBank/DDBJ whole genome shotgun (WGS) entry which is preliminary data.</text>
</comment>
<evidence type="ECO:0000256" key="1">
    <source>
        <dbReference type="SAM" id="MobiDB-lite"/>
    </source>
</evidence>
<keyword evidence="4" id="KW-1185">Reference proteome</keyword>
<feature type="compositionally biased region" description="Basic and acidic residues" evidence="1">
    <location>
        <begin position="108"/>
        <end position="118"/>
    </location>
</feature>
<dbReference type="SUPFAM" id="SSF52218">
    <property type="entry name" value="Flavoproteins"/>
    <property type="match status" value="1"/>
</dbReference>